<dbReference type="EMBL" id="KQ964440">
    <property type="protein sequence ID" value="KXN73160.1"/>
    <property type="molecule type" value="Genomic_DNA"/>
</dbReference>
<evidence type="ECO:0000313" key="2">
    <source>
        <dbReference type="Proteomes" id="UP000070444"/>
    </source>
</evidence>
<protein>
    <submittedName>
        <fullName evidence="1">Uncharacterized protein</fullName>
    </submittedName>
</protein>
<organism evidence="1 2">
    <name type="scientific">Conidiobolus coronatus (strain ATCC 28846 / CBS 209.66 / NRRL 28638)</name>
    <name type="common">Delacroixia coronata</name>
    <dbReference type="NCBI Taxonomy" id="796925"/>
    <lineage>
        <taxon>Eukaryota</taxon>
        <taxon>Fungi</taxon>
        <taxon>Fungi incertae sedis</taxon>
        <taxon>Zoopagomycota</taxon>
        <taxon>Entomophthoromycotina</taxon>
        <taxon>Entomophthoromycetes</taxon>
        <taxon>Entomophthorales</taxon>
        <taxon>Ancylistaceae</taxon>
        <taxon>Conidiobolus</taxon>
    </lineage>
</organism>
<dbReference type="Proteomes" id="UP000070444">
    <property type="component" value="Unassembled WGS sequence"/>
</dbReference>
<sequence>MPEVVNQKMRVAEMAYESEGGSVAKQFINEGVTNDYMNFLFDSCNSIHQYLAQKQIPNTSASIIEEQAILIPSDGDLEYLEPGPTTRVNIRKRVFGEAFNSLPAMVRDFKAKTVCKISTDFGLRNNKRVAELDTGEYLVLGVTNFCGRESTLSTLPEESSFDLLNSDQQFNQAYVKQIDQEVNGQ</sequence>
<gene>
    <name evidence="1" type="ORF">CONCODRAFT_3825</name>
</gene>
<dbReference type="AlphaFoldDB" id="A0A137PDV1"/>
<evidence type="ECO:0000313" key="1">
    <source>
        <dbReference type="EMBL" id="KXN73160.1"/>
    </source>
</evidence>
<name>A0A137PDV1_CONC2</name>
<keyword evidence="2" id="KW-1185">Reference proteome</keyword>
<proteinExistence type="predicted"/>
<reference evidence="1 2" key="1">
    <citation type="journal article" date="2015" name="Genome Biol. Evol.">
        <title>Phylogenomic analyses indicate that early fungi evolved digesting cell walls of algal ancestors of land plants.</title>
        <authorList>
            <person name="Chang Y."/>
            <person name="Wang S."/>
            <person name="Sekimoto S."/>
            <person name="Aerts A.L."/>
            <person name="Choi C."/>
            <person name="Clum A."/>
            <person name="LaButti K.M."/>
            <person name="Lindquist E.A."/>
            <person name="Yee Ngan C."/>
            <person name="Ohm R.A."/>
            <person name="Salamov A.A."/>
            <person name="Grigoriev I.V."/>
            <person name="Spatafora J.W."/>
            <person name="Berbee M.L."/>
        </authorList>
    </citation>
    <scope>NUCLEOTIDE SEQUENCE [LARGE SCALE GENOMIC DNA]</scope>
    <source>
        <strain evidence="1 2">NRRL 28638</strain>
    </source>
</reference>
<accession>A0A137PDV1</accession>